<dbReference type="EMBL" id="SMAK01000007">
    <property type="protein sequence ID" value="TCT09354.1"/>
    <property type="molecule type" value="Genomic_DNA"/>
</dbReference>
<keyword evidence="3" id="KW-1185">Reference proteome</keyword>
<dbReference type="OrthoDB" id="503443at2"/>
<accession>A0A4R3M7B7</accession>
<dbReference type="PANTHER" id="PTHR21015:SF28">
    <property type="entry name" value="SLL1722 PROTEIN"/>
    <property type="match status" value="1"/>
</dbReference>
<name>A0A4R3M7B7_9HYPH</name>
<dbReference type="PANTHER" id="PTHR21015">
    <property type="entry name" value="UDP-N-ACETYLGLUCOSAMINE--N-ACETYLMURAMYL-(PENTAPEPTIDE) PYROPHOSPHORYL-UNDECAPRENOL N-ACETYLGLUCOSAMINE TRANSFERASE 1"/>
    <property type="match status" value="1"/>
</dbReference>
<dbReference type="Pfam" id="PF04101">
    <property type="entry name" value="Glyco_tran_28_C"/>
    <property type="match status" value="1"/>
</dbReference>
<dbReference type="Gene3D" id="3.40.50.2000">
    <property type="entry name" value="Glycogen Phosphorylase B"/>
    <property type="match status" value="1"/>
</dbReference>
<evidence type="ECO:0000313" key="3">
    <source>
        <dbReference type="Proteomes" id="UP000295678"/>
    </source>
</evidence>
<dbReference type="Proteomes" id="UP000295678">
    <property type="component" value="Unassembled WGS sequence"/>
</dbReference>
<dbReference type="GO" id="GO:0016758">
    <property type="term" value="F:hexosyltransferase activity"/>
    <property type="evidence" value="ECO:0007669"/>
    <property type="project" value="InterPro"/>
</dbReference>
<dbReference type="AlphaFoldDB" id="A0A4R3M7B7"/>
<sequence length="386" mass="41346">MKALIHVQHLLGTGHAVRAAALGRALAALGVETTVVSGNRMPPTVDLGGAELIELPAARAADETFSGIVDEAGRPIDAAWRARRRERLLGLFDTIAPDILVTETWPFGRGAFGFEMEPLMQASRLLLPRPLVAASVRDILVRKRDPVKEARMAERARDHCDLVLVHGDPSFIRFEDSFPPAVMIADLIRYTGYIDTGADTPDPPPGDGADEVIVSCGGGAVGVRLLETAIAARHMCTTCDTARWRLLVGTDLDDLVLLGLRDRACEGIVVERARRDFPGLLKRARLSISQCGYNTAVDVLAAGCRALFVPFARGDETEQTQRAEALAARGLCAVLPEAALTPQTLAAAVDRAMALPQSFLPLDRNGAAASASLLVETLQRIRAGVE</sequence>
<evidence type="ECO:0000259" key="1">
    <source>
        <dbReference type="Pfam" id="PF04101"/>
    </source>
</evidence>
<dbReference type="InterPro" id="IPR007235">
    <property type="entry name" value="Glyco_trans_28_C"/>
</dbReference>
<keyword evidence="2" id="KW-0808">Transferase</keyword>
<comment type="caution">
    <text evidence="2">The sequence shown here is derived from an EMBL/GenBank/DDBJ whole genome shotgun (WGS) entry which is preliminary data.</text>
</comment>
<proteinExistence type="predicted"/>
<feature type="domain" description="Glycosyl transferase family 28 C-terminal" evidence="1">
    <location>
        <begin position="279"/>
        <end position="360"/>
    </location>
</feature>
<evidence type="ECO:0000313" key="2">
    <source>
        <dbReference type="EMBL" id="TCT09354.1"/>
    </source>
</evidence>
<gene>
    <name evidence="2" type="ORF">EDC22_107202</name>
</gene>
<reference evidence="2 3" key="1">
    <citation type="submission" date="2019-03" db="EMBL/GenBank/DDBJ databases">
        <title>Genomic Encyclopedia of Type Strains, Phase IV (KMG-IV): sequencing the most valuable type-strain genomes for metagenomic binning, comparative biology and taxonomic classification.</title>
        <authorList>
            <person name="Goeker M."/>
        </authorList>
    </citation>
    <scope>NUCLEOTIDE SEQUENCE [LARGE SCALE GENOMIC DNA]</scope>
    <source>
        <strain evidence="2 3">DSM 19345</strain>
    </source>
</reference>
<dbReference type="SUPFAM" id="SSF53756">
    <property type="entry name" value="UDP-Glycosyltransferase/glycogen phosphorylase"/>
    <property type="match status" value="1"/>
</dbReference>
<dbReference type="RefSeq" id="WP_132807058.1">
    <property type="nucleotide sequence ID" value="NZ_SMAK01000007.1"/>
</dbReference>
<protein>
    <submittedName>
        <fullName evidence="2">Putative glycosyltransferase</fullName>
    </submittedName>
</protein>
<organism evidence="2 3">
    <name type="scientific">Tepidamorphus gemmatus</name>
    <dbReference type="NCBI Taxonomy" id="747076"/>
    <lineage>
        <taxon>Bacteria</taxon>
        <taxon>Pseudomonadati</taxon>
        <taxon>Pseudomonadota</taxon>
        <taxon>Alphaproteobacteria</taxon>
        <taxon>Hyphomicrobiales</taxon>
        <taxon>Tepidamorphaceae</taxon>
        <taxon>Tepidamorphus</taxon>
    </lineage>
</organism>